<accession>A0A1Z5HS98</accession>
<sequence>MEPVPQIWGEKRKFSRPKRKVKYRLIFRPNLKTLIIYFLLAYLLFSFGQVHYKIRQQEAYLAQLEKQKQGLARENQKLKEQIRMLQSDAYIERIAREELGLVKPGETILLPAQPGEVIPLDKNIDKDELH</sequence>
<dbReference type="Pfam" id="PF04977">
    <property type="entry name" value="DivIC"/>
    <property type="match status" value="1"/>
</dbReference>
<comment type="caution">
    <text evidence="3">The sequence shown here is derived from an EMBL/GenBank/DDBJ whole genome shotgun (WGS) entry which is preliminary data.</text>
</comment>
<evidence type="ECO:0000313" key="4">
    <source>
        <dbReference type="Proteomes" id="UP000197032"/>
    </source>
</evidence>
<dbReference type="GO" id="GO:0051301">
    <property type="term" value="P:cell division"/>
    <property type="evidence" value="ECO:0007669"/>
    <property type="project" value="InterPro"/>
</dbReference>
<name>A0A1Z5HS98_9FIRM</name>
<dbReference type="Proteomes" id="UP000197032">
    <property type="component" value="Unassembled WGS sequence"/>
</dbReference>
<protein>
    <submittedName>
        <fullName evidence="3">Septum formation initiator</fullName>
    </submittedName>
</protein>
<feature type="coiled-coil region" evidence="1">
    <location>
        <begin position="54"/>
        <end position="88"/>
    </location>
</feature>
<organism evidence="3 4">
    <name type="scientific">Calderihabitans maritimus</name>
    <dbReference type="NCBI Taxonomy" id="1246530"/>
    <lineage>
        <taxon>Bacteria</taxon>
        <taxon>Bacillati</taxon>
        <taxon>Bacillota</taxon>
        <taxon>Clostridia</taxon>
        <taxon>Neomoorellales</taxon>
        <taxon>Calderihabitantaceae</taxon>
        <taxon>Calderihabitans</taxon>
    </lineage>
</organism>
<reference evidence="4" key="1">
    <citation type="journal article" date="2017" name="Appl. Environ. Microbiol.">
        <title>Genomic analysis of Calderihabitans maritimus KKC1, a thermophilic hydrogenogenic carboxydotrophic bacterium isolated from marine sediment.</title>
        <authorList>
            <person name="Omae K."/>
            <person name="Yoneda Y."/>
            <person name="Fukuyama Y."/>
            <person name="Yoshida T."/>
            <person name="Sako Y."/>
        </authorList>
    </citation>
    <scope>NUCLEOTIDE SEQUENCE [LARGE SCALE GENOMIC DNA]</scope>
    <source>
        <strain evidence="4">KKC1</strain>
    </source>
</reference>
<keyword evidence="4" id="KW-1185">Reference proteome</keyword>
<dbReference type="OrthoDB" id="9815382at2"/>
<evidence type="ECO:0000256" key="1">
    <source>
        <dbReference type="SAM" id="Coils"/>
    </source>
</evidence>
<keyword evidence="1" id="KW-0175">Coiled coil</keyword>
<dbReference type="EMBL" id="BDGJ01000063">
    <property type="protein sequence ID" value="GAW92237.1"/>
    <property type="molecule type" value="Genomic_DNA"/>
</dbReference>
<proteinExistence type="predicted"/>
<dbReference type="AlphaFoldDB" id="A0A1Z5HS98"/>
<feature type="transmembrane region" description="Helical" evidence="2">
    <location>
        <begin position="34"/>
        <end position="52"/>
    </location>
</feature>
<gene>
    <name evidence="3" type="ORF">KKC1_13950</name>
</gene>
<evidence type="ECO:0000256" key="2">
    <source>
        <dbReference type="SAM" id="Phobius"/>
    </source>
</evidence>
<evidence type="ECO:0000313" key="3">
    <source>
        <dbReference type="EMBL" id="GAW92237.1"/>
    </source>
</evidence>
<keyword evidence="2" id="KW-0812">Transmembrane</keyword>
<dbReference type="InterPro" id="IPR007060">
    <property type="entry name" value="FtsL/DivIC"/>
</dbReference>
<keyword evidence="2" id="KW-0472">Membrane</keyword>
<dbReference type="PANTHER" id="PTHR40027">
    <property type="entry name" value="CELL DIVISION PROTEIN DIVIC"/>
    <property type="match status" value="1"/>
</dbReference>
<keyword evidence="2" id="KW-1133">Transmembrane helix</keyword>
<dbReference type="PANTHER" id="PTHR40027:SF1">
    <property type="entry name" value="CELL DIVISION PROTEIN DIVIC"/>
    <property type="match status" value="1"/>
</dbReference>
<dbReference type="InterPro" id="IPR039076">
    <property type="entry name" value="DivIC"/>
</dbReference>
<dbReference type="RefSeq" id="WP_088553637.1">
    <property type="nucleotide sequence ID" value="NZ_BDGJ01000063.1"/>
</dbReference>